<evidence type="ECO:0000256" key="9">
    <source>
        <dbReference type="ARBA" id="ARBA00023242"/>
    </source>
</evidence>
<dbReference type="GeneID" id="101507990"/>
<dbReference type="AlphaFoldDB" id="A0A1S2YYK7"/>
<evidence type="ECO:0000313" key="12">
    <source>
        <dbReference type="Proteomes" id="UP000087171"/>
    </source>
</evidence>
<gene>
    <name evidence="13" type="primary">LOC101507990</name>
</gene>
<dbReference type="GO" id="GO:0005737">
    <property type="term" value="C:cytoplasm"/>
    <property type="evidence" value="ECO:0007669"/>
    <property type="project" value="UniProtKB-SubCell"/>
</dbReference>
<evidence type="ECO:0000256" key="4">
    <source>
        <dbReference type="ARBA" id="ARBA00022499"/>
    </source>
</evidence>
<dbReference type="PaxDb" id="3827-XP_004511980.1"/>
<dbReference type="OrthoDB" id="298344at2759"/>
<dbReference type="STRING" id="3827.A0A1S2YYK7"/>
<keyword evidence="12" id="KW-1185">Reference proteome</keyword>
<accession>A0A1S2YYK7</accession>
<keyword evidence="8" id="KW-0804">Transcription</keyword>
<keyword evidence="3" id="KW-0963">Cytoplasm</keyword>
<evidence type="ECO:0000256" key="10">
    <source>
        <dbReference type="SAM" id="MobiDB-lite"/>
    </source>
</evidence>
<dbReference type="GO" id="GO:0051301">
    <property type="term" value="P:cell division"/>
    <property type="evidence" value="ECO:0007669"/>
    <property type="project" value="UniProtKB-KW"/>
</dbReference>
<feature type="region of interest" description="Disordered" evidence="10">
    <location>
        <begin position="343"/>
        <end position="374"/>
    </location>
</feature>
<evidence type="ECO:0000256" key="7">
    <source>
        <dbReference type="ARBA" id="ARBA00023015"/>
    </source>
</evidence>
<comment type="subcellular location">
    <subcellularLocation>
        <location evidence="2">Cytoplasm</location>
    </subcellularLocation>
    <subcellularLocation>
        <location evidence="1">Nucleus</location>
    </subcellularLocation>
</comment>
<organism evidence="12 13">
    <name type="scientific">Cicer arietinum</name>
    <name type="common">Chickpea</name>
    <name type="synonym">Garbanzo</name>
    <dbReference type="NCBI Taxonomy" id="3827"/>
    <lineage>
        <taxon>Eukaryota</taxon>
        <taxon>Viridiplantae</taxon>
        <taxon>Streptophyta</taxon>
        <taxon>Embryophyta</taxon>
        <taxon>Tracheophyta</taxon>
        <taxon>Spermatophyta</taxon>
        <taxon>Magnoliopsida</taxon>
        <taxon>eudicotyledons</taxon>
        <taxon>Gunneridae</taxon>
        <taxon>Pentapetalae</taxon>
        <taxon>rosids</taxon>
        <taxon>fabids</taxon>
        <taxon>Fabales</taxon>
        <taxon>Fabaceae</taxon>
        <taxon>Papilionoideae</taxon>
        <taxon>50 kb inversion clade</taxon>
        <taxon>NPAAA clade</taxon>
        <taxon>Hologalegina</taxon>
        <taxon>IRL clade</taxon>
        <taxon>Cicereae</taxon>
        <taxon>Cicer</taxon>
    </lineage>
</organism>
<feature type="region of interest" description="Disordered" evidence="10">
    <location>
        <begin position="260"/>
        <end position="293"/>
    </location>
</feature>
<evidence type="ECO:0000256" key="6">
    <source>
        <dbReference type="ARBA" id="ARBA00022843"/>
    </source>
</evidence>
<reference evidence="13" key="2">
    <citation type="submission" date="2025-08" db="UniProtKB">
        <authorList>
            <consortium name="RefSeq"/>
        </authorList>
    </citation>
    <scope>IDENTIFICATION</scope>
    <source>
        <tissue evidence="13">Etiolated seedlings</tissue>
    </source>
</reference>
<dbReference type="InterPro" id="IPR018866">
    <property type="entry name" value="Znf-4CXXC_R1"/>
</dbReference>
<feature type="compositionally biased region" description="Polar residues" evidence="10">
    <location>
        <begin position="348"/>
        <end position="359"/>
    </location>
</feature>
<dbReference type="Proteomes" id="UP000087171">
    <property type="component" value="Chromosome Ca8"/>
</dbReference>
<feature type="domain" description="Zinc-finger" evidence="11">
    <location>
        <begin position="157"/>
        <end position="253"/>
    </location>
</feature>
<keyword evidence="13" id="KW-0131">Cell cycle</keyword>
<sequence length="374" mass="42209">MPSPKKRIPTLIENPQTMSEMKHHQHKMSQYEISREERIRENRERMGKLGIFDISLSLKLKPKTTPSRRNQSNPKSPLSLNPSGPTRRSSRLQNVAPISYSEAPLKKVGREKNNKVVIREGSEPEIYTEKHEKLLGNTEKTWELFVDGVGKDGKRIYDSVQGKTCHQCRQKTLGYRTRCCECNMVQGQFCGDCLYIRYGEHVLEALADPNWICPVCRGICNCSLCRQAKGWAPTGALYKKVSRLGYKSVAHYLIQTRRSDTNVEKNEDDASNTDVEKNDDASNPVSAKRSLPFLDAGDNKSQEVIEYKIGSMQPPAETETNVDEVATKRSLCFADEQDQLKKVDGSDSVKTLASSTKPSPDSIAGRLRSRIKKQ</sequence>
<evidence type="ECO:0000256" key="8">
    <source>
        <dbReference type="ARBA" id="ARBA00023163"/>
    </source>
</evidence>
<keyword evidence="9" id="KW-0539">Nucleus</keyword>
<evidence type="ECO:0000256" key="5">
    <source>
        <dbReference type="ARBA" id="ARBA00022553"/>
    </source>
</evidence>
<keyword evidence="6" id="KW-0832">Ubl conjugation</keyword>
<proteinExistence type="predicted"/>
<dbReference type="KEGG" id="cam:101507990"/>
<dbReference type="InterPro" id="IPR040221">
    <property type="entry name" value="CDCA7/CDA7L"/>
</dbReference>
<evidence type="ECO:0000256" key="2">
    <source>
        <dbReference type="ARBA" id="ARBA00004496"/>
    </source>
</evidence>
<reference evidence="12" key="1">
    <citation type="journal article" date="2013" name="Nat. Biotechnol.">
        <title>Draft genome sequence of chickpea (Cicer arietinum) provides a resource for trait improvement.</title>
        <authorList>
            <person name="Varshney R.K."/>
            <person name="Song C."/>
            <person name="Saxena R.K."/>
            <person name="Azam S."/>
            <person name="Yu S."/>
            <person name="Sharpe A.G."/>
            <person name="Cannon S."/>
            <person name="Baek J."/>
            <person name="Rosen B.D."/>
            <person name="Tar'an B."/>
            <person name="Millan T."/>
            <person name="Zhang X."/>
            <person name="Ramsay L.D."/>
            <person name="Iwata A."/>
            <person name="Wang Y."/>
            <person name="Nelson W."/>
            <person name="Farmer A.D."/>
            <person name="Gaur P.M."/>
            <person name="Soderlund C."/>
            <person name="Penmetsa R.V."/>
            <person name="Xu C."/>
            <person name="Bharti A.K."/>
            <person name="He W."/>
            <person name="Winter P."/>
            <person name="Zhao S."/>
            <person name="Hane J.K."/>
            <person name="Carrasquilla-Garcia N."/>
            <person name="Condie J.A."/>
            <person name="Upadhyaya H.D."/>
            <person name="Luo M.C."/>
            <person name="Thudi M."/>
            <person name="Gowda C.L."/>
            <person name="Singh N.P."/>
            <person name="Lichtenzveig J."/>
            <person name="Gali K.K."/>
            <person name="Rubio J."/>
            <person name="Nadarajan N."/>
            <person name="Dolezel J."/>
            <person name="Bansal K.C."/>
            <person name="Xu X."/>
            <person name="Edwards D."/>
            <person name="Zhang G."/>
            <person name="Kahl G."/>
            <person name="Gil J."/>
            <person name="Singh K.B."/>
            <person name="Datta S.K."/>
            <person name="Jackson S.A."/>
            <person name="Wang J."/>
            <person name="Cook D.R."/>
        </authorList>
    </citation>
    <scope>NUCLEOTIDE SEQUENCE [LARGE SCALE GENOMIC DNA]</scope>
    <source>
        <strain evidence="12">cv. CDC Frontier</strain>
    </source>
</reference>
<evidence type="ECO:0000259" key="11">
    <source>
        <dbReference type="Pfam" id="PF10497"/>
    </source>
</evidence>
<dbReference type="eggNOG" id="ENOG502QWH1">
    <property type="taxonomic scope" value="Eukaryota"/>
</dbReference>
<evidence type="ECO:0000256" key="3">
    <source>
        <dbReference type="ARBA" id="ARBA00022490"/>
    </source>
</evidence>
<protein>
    <submittedName>
        <fullName evidence="13">Cell division cycle-associated protein 7</fullName>
    </submittedName>
</protein>
<dbReference type="GO" id="GO:0005634">
    <property type="term" value="C:nucleus"/>
    <property type="evidence" value="ECO:0007669"/>
    <property type="project" value="UniProtKB-SubCell"/>
</dbReference>
<dbReference type="Pfam" id="PF10497">
    <property type="entry name" value="zf-4CXXC_R1"/>
    <property type="match status" value="1"/>
</dbReference>
<dbReference type="GO" id="GO:0006355">
    <property type="term" value="P:regulation of DNA-templated transcription"/>
    <property type="evidence" value="ECO:0007669"/>
    <property type="project" value="InterPro"/>
</dbReference>
<keyword evidence="5" id="KW-0597">Phosphoprotein</keyword>
<evidence type="ECO:0000313" key="13">
    <source>
        <dbReference type="RefSeq" id="XP_004511980.1"/>
    </source>
</evidence>
<feature type="compositionally biased region" description="Low complexity" evidence="10">
    <location>
        <begin position="72"/>
        <end position="85"/>
    </location>
</feature>
<evidence type="ECO:0000256" key="1">
    <source>
        <dbReference type="ARBA" id="ARBA00004123"/>
    </source>
</evidence>
<keyword evidence="13" id="KW-0132">Cell division</keyword>
<keyword evidence="7" id="KW-0805">Transcription regulation</keyword>
<dbReference type="RefSeq" id="XP_004511980.1">
    <property type="nucleotide sequence ID" value="XM_004511923.3"/>
</dbReference>
<dbReference type="PANTHER" id="PTHR31169">
    <property type="entry name" value="OS05G0300700 PROTEIN"/>
    <property type="match status" value="1"/>
</dbReference>
<dbReference type="PANTHER" id="PTHR31169:SF23">
    <property type="entry name" value="OS03G0572250 PROTEIN"/>
    <property type="match status" value="1"/>
</dbReference>
<name>A0A1S2YYK7_CICAR</name>
<keyword evidence="4" id="KW-1017">Isopeptide bond</keyword>
<feature type="region of interest" description="Disordered" evidence="10">
    <location>
        <begin position="60"/>
        <end position="98"/>
    </location>
</feature>